<name>A0ACB9FEI4_ARCLA</name>
<evidence type="ECO:0000313" key="2">
    <source>
        <dbReference type="Proteomes" id="UP001055879"/>
    </source>
</evidence>
<comment type="caution">
    <text evidence="1">The sequence shown here is derived from an EMBL/GenBank/DDBJ whole genome shotgun (WGS) entry which is preliminary data.</text>
</comment>
<reference evidence="2" key="1">
    <citation type="journal article" date="2022" name="Mol. Ecol. Resour.">
        <title>The genomes of chicory, endive, great burdock and yacon provide insights into Asteraceae palaeo-polyploidization history and plant inulin production.</title>
        <authorList>
            <person name="Fan W."/>
            <person name="Wang S."/>
            <person name="Wang H."/>
            <person name="Wang A."/>
            <person name="Jiang F."/>
            <person name="Liu H."/>
            <person name="Zhao H."/>
            <person name="Xu D."/>
            <person name="Zhang Y."/>
        </authorList>
    </citation>
    <scope>NUCLEOTIDE SEQUENCE [LARGE SCALE GENOMIC DNA]</scope>
    <source>
        <strain evidence="2">cv. Niubang</strain>
    </source>
</reference>
<evidence type="ECO:0000313" key="1">
    <source>
        <dbReference type="EMBL" id="KAI3769562.1"/>
    </source>
</evidence>
<gene>
    <name evidence="1" type="ORF">L6452_00671</name>
</gene>
<keyword evidence="2" id="KW-1185">Reference proteome</keyword>
<dbReference type="Proteomes" id="UP001055879">
    <property type="component" value="Linkage Group LG01"/>
</dbReference>
<sequence length="294" mass="31389">MDDNMYAEFMNFVGNQGTAAGDGNQGATGAGNQGAATGIGNQGGTMGIEEATVISDFSDMPDIEESSDTSVYMEVPCLPRIMEIVPFGMDDNMYAEFINFVGNQGAATGAGNQGEATGIGNHGGTMGIEEATAIRDFNDMPDIEESSDTSVDMEVPCLPQIMEIVPSGDNISSYMSYVCNIMDTSGHVDFPDETTAALRLADGVVLIVDASEGVVVDRLIIKLKLSPEDAYLKIEHTIQVLNNHITTTAVGNHQLIDPIAGNIWFASASAGWCFTPQSFAKLYLKRSRFPLFPK</sequence>
<dbReference type="EMBL" id="CM042047">
    <property type="protein sequence ID" value="KAI3769562.1"/>
    <property type="molecule type" value="Genomic_DNA"/>
</dbReference>
<reference evidence="1 2" key="2">
    <citation type="journal article" date="2022" name="Mol. Ecol. Resour.">
        <title>The genomes of chicory, endive, great burdock and yacon provide insights into Asteraceae paleo-polyploidization history and plant inulin production.</title>
        <authorList>
            <person name="Fan W."/>
            <person name="Wang S."/>
            <person name="Wang H."/>
            <person name="Wang A."/>
            <person name="Jiang F."/>
            <person name="Liu H."/>
            <person name="Zhao H."/>
            <person name="Xu D."/>
            <person name="Zhang Y."/>
        </authorList>
    </citation>
    <scope>NUCLEOTIDE SEQUENCE [LARGE SCALE GENOMIC DNA]</scope>
    <source>
        <strain evidence="2">cv. Niubang</strain>
    </source>
</reference>
<protein>
    <submittedName>
        <fullName evidence="1">Uncharacterized protein</fullName>
    </submittedName>
</protein>
<proteinExistence type="predicted"/>
<accession>A0ACB9FEI4</accession>
<organism evidence="1 2">
    <name type="scientific">Arctium lappa</name>
    <name type="common">Greater burdock</name>
    <name type="synonym">Lappa major</name>
    <dbReference type="NCBI Taxonomy" id="4217"/>
    <lineage>
        <taxon>Eukaryota</taxon>
        <taxon>Viridiplantae</taxon>
        <taxon>Streptophyta</taxon>
        <taxon>Embryophyta</taxon>
        <taxon>Tracheophyta</taxon>
        <taxon>Spermatophyta</taxon>
        <taxon>Magnoliopsida</taxon>
        <taxon>eudicotyledons</taxon>
        <taxon>Gunneridae</taxon>
        <taxon>Pentapetalae</taxon>
        <taxon>asterids</taxon>
        <taxon>campanulids</taxon>
        <taxon>Asterales</taxon>
        <taxon>Asteraceae</taxon>
        <taxon>Carduoideae</taxon>
        <taxon>Cardueae</taxon>
        <taxon>Arctiinae</taxon>
        <taxon>Arctium</taxon>
    </lineage>
</organism>